<feature type="domain" description="Thiolase N-terminal" evidence="7">
    <location>
        <begin position="6"/>
        <end position="263"/>
    </location>
</feature>
<evidence type="ECO:0000256" key="5">
    <source>
        <dbReference type="PIRSR" id="PIRSR000429-1"/>
    </source>
</evidence>
<dbReference type="PROSITE" id="PS00737">
    <property type="entry name" value="THIOLASE_2"/>
    <property type="match status" value="1"/>
</dbReference>
<dbReference type="Pfam" id="PF02803">
    <property type="entry name" value="Thiolase_C"/>
    <property type="match status" value="1"/>
</dbReference>
<dbReference type="InterPro" id="IPR020615">
    <property type="entry name" value="Thiolase_acyl_enz_int_AS"/>
</dbReference>
<dbReference type="PANTHER" id="PTHR18919">
    <property type="entry name" value="ACETYL-COA C-ACYLTRANSFERASE"/>
    <property type="match status" value="1"/>
</dbReference>
<proteinExistence type="inferred from homology"/>
<dbReference type="InterPro" id="IPR002155">
    <property type="entry name" value="Thiolase"/>
</dbReference>
<name>A0A1I7ZLB4_9BILA</name>
<reference evidence="10" key="1">
    <citation type="submission" date="2016-11" db="UniProtKB">
        <authorList>
            <consortium name="WormBaseParasite"/>
        </authorList>
    </citation>
    <scope>IDENTIFICATION</scope>
</reference>
<evidence type="ECO:0000256" key="6">
    <source>
        <dbReference type="RuleBase" id="RU003557"/>
    </source>
</evidence>
<evidence type="ECO:0000259" key="7">
    <source>
        <dbReference type="Pfam" id="PF00108"/>
    </source>
</evidence>
<dbReference type="Pfam" id="PF00108">
    <property type="entry name" value="Thiolase_N"/>
    <property type="match status" value="1"/>
</dbReference>
<evidence type="ECO:0000313" key="10">
    <source>
        <dbReference type="WBParaSite" id="L893_g27699.t1"/>
    </source>
</evidence>
<evidence type="ECO:0000259" key="8">
    <source>
        <dbReference type="Pfam" id="PF02803"/>
    </source>
</evidence>
<organism evidence="9 10">
    <name type="scientific">Steinernema glaseri</name>
    <dbReference type="NCBI Taxonomy" id="37863"/>
    <lineage>
        <taxon>Eukaryota</taxon>
        <taxon>Metazoa</taxon>
        <taxon>Ecdysozoa</taxon>
        <taxon>Nematoda</taxon>
        <taxon>Chromadorea</taxon>
        <taxon>Rhabditida</taxon>
        <taxon>Tylenchina</taxon>
        <taxon>Panagrolaimomorpha</taxon>
        <taxon>Strongyloidoidea</taxon>
        <taxon>Steinernematidae</taxon>
        <taxon>Steinernema</taxon>
    </lineage>
</organism>
<dbReference type="PIRSF" id="PIRSF000429">
    <property type="entry name" value="Ac-CoA_Ac_transf"/>
    <property type="match status" value="1"/>
</dbReference>
<dbReference type="GO" id="GO:0006635">
    <property type="term" value="P:fatty acid beta-oxidation"/>
    <property type="evidence" value="ECO:0007669"/>
    <property type="project" value="TreeGrafter"/>
</dbReference>
<keyword evidence="9" id="KW-1185">Reference proteome</keyword>
<dbReference type="Gene3D" id="3.40.47.10">
    <property type="match status" value="2"/>
</dbReference>
<evidence type="ECO:0000313" key="9">
    <source>
        <dbReference type="Proteomes" id="UP000095287"/>
    </source>
</evidence>
<dbReference type="CDD" id="cd00751">
    <property type="entry name" value="thiolase"/>
    <property type="match status" value="1"/>
</dbReference>
<dbReference type="GO" id="GO:0003985">
    <property type="term" value="F:acetyl-CoA C-acetyltransferase activity"/>
    <property type="evidence" value="ECO:0007669"/>
    <property type="project" value="TreeGrafter"/>
</dbReference>
<evidence type="ECO:0000256" key="3">
    <source>
        <dbReference type="ARBA" id="ARBA00022679"/>
    </source>
</evidence>
<dbReference type="WBParaSite" id="L893_g27699.t1">
    <property type="protein sequence ID" value="L893_g27699.t1"/>
    <property type="gene ID" value="L893_g27699"/>
</dbReference>
<accession>A0A1I7ZLB4</accession>
<protein>
    <submittedName>
        <fullName evidence="10">3-ketoacyl-CoA thiolase, mitochondrial</fullName>
    </submittedName>
</protein>
<evidence type="ECO:0000256" key="1">
    <source>
        <dbReference type="ARBA" id="ARBA00005189"/>
    </source>
</evidence>
<feature type="active site" description="Proton acceptor" evidence="5">
    <location>
        <position position="350"/>
    </location>
</feature>
<dbReference type="PANTHER" id="PTHR18919:SF107">
    <property type="entry name" value="ACETYL-COA ACETYLTRANSFERASE, CYTOSOLIC"/>
    <property type="match status" value="1"/>
</dbReference>
<dbReference type="NCBIfam" id="TIGR01930">
    <property type="entry name" value="AcCoA-C-Actrans"/>
    <property type="match status" value="1"/>
</dbReference>
<feature type="active site" description="Acyl-thioester intermediate" evidence="5">
    <location>
        <position position="91"/>
    </location>
</feature>
<dbReference type="InterPro" id="IPR020610">
    <property type="entry name" value="Thiolase_AS"/>
</dbReference>
<feature type="domain" description="Thiolase C-terminal" evidence="8">
    <location>
        <begin position="271"/>
        <end position="393"/>
    </location>
</feature>
<dbReference type="SUPFAM" id="SSF53901">
    <property type="entry name" value="Thiolase-like"/>
    <property type="match status" value="2"/>
</dbReference>
<keyword evidence="4 6" id="KW-0012">Acyltransferase</keyword>
<dbReference type="InterPro" id="IPR020616">
    <property type="entry name" value="Thiolase_N"/>
</dbReference>
<dbReference type="PROSITE" id="PS00098">
    <property type="entry name" value="THIOLASE_1"/>
    <property type="match status" value="1"/>
</dbReference>
<dbReference type="InterPro" id="IPR016039">
    <property type="entry name" value="Thiolase-like"/>
</dbReference>
<comment type="pathway">
    <text evidence="1">Lipid metabolism.</text>
</comment>
<dbReference type="InterPro" id="IPR020617">
    <property type="entry name" value="Thiolase_C"/>
</dbReference>
<keyword evidence="3 6" id="KW-0808">Transferase</keyword>
<sequence length="394" mass="41843">MSKARIFVVGAKRTAFGTFGGQLKARTATDLAEISSRAAIQAAAINPENVDHVVMGNVLQTSADAPYLARHVGLRVGLPENVPAVTVNRLCGSGFEAIVQGSYQIIAGDARVVLVGGTESMSQAPFVVRNTRFGTALGTEYKLEDSLWTTVTDMHIKTPMGLTAEKLGAQYKLTRAEVDEFAHRSQQRWRLANNAGYFNAEIQPITSKTKKGEVVFDTDEHPRDTTPEGLAKLPPVFQKDGLVTAGNASGICDGAASLVLADEASVQRLHLQPLARIVGWHTVGCDPSIMGIGPAPAISELLRKTGLKLEDVDLVEVNEAFAAQTLAVQKELKIEGDKLNVNGGAIALGHPLGASGARISGHLAHELRRRDLRYGIGAACIGGGQGIAILFEKV</sequence>
<dbReference type="FunFam" id="3.40.47.10:FF:000010">
    <property type="entry name" value="Acetyl-CoA acetyltransferase (Thiolase)"/>
    <property type="match status" value="1"/>
</dbReference>
<evidence type="ECO:0000256" key="2">
    <source>
        <dbReference type="ARBA" id="ARBA00010982"/>
    </source>
</evidence>
<dbReference type="PROSITE" id="PS00099">
    <property type="entry name" value="THIOLASE_3"/>
    <property type="match status" value="1"/>
</dbReference>
<dbReference type="InterPro" id="IPR020613">
    <property type="entry name" value="Thiolase_CS"/>
</dbReference>
<evidence type="ECO:0000256" key="4">
    <source>
        <dbReference type="ARBA" id="ARBA00023315"/>
    </source>
</evidence>
<dbReference type="AlphaFoldDB" id="A0A1I7ZLB4"/>
<feature type="active site" description="Proton acceptor" evidence="5">
    <location>
        <position position="380"/>
    </location>
</feature>
<dbReference type="GO" id="GO:0005739">
    <property type="term" value="C:mitochondrion"/>
    <property type="evidence" value="ECO:0007669"/>
    <property type="project" value="TreeGrafter"/>
</dbReference>
<comment type="similarity">
    <text evidence="2 6">Belongs to the thiolase-like superfamily. Thiolase family.</text>
</comment>
<dbReference type="Proteomes" id="UP000095287">
    <property type="component" value="Unplaced"/>
</dbReference>